<evidence type="ECO:0000313" key="3">
    <source>
        <dbReference type="Proteomes" id="UP001208938"/>
    </source>
</evidence>
<dbReference type="SUPFAM" id="SSF82693">
    <property type="entry name" value="Multidrug efflux transporter AcrB pore domain, PN1, PN2, PC1 and PC2 subdomains"/>
    <property type="match status" value="2"/>
</dbReference>
<dbReference type="Gene3D" id="3.30.70.1430">
    <property type="entry name" value="Multidrug efflux transporter AcrB pore domain"/>
    <property type="match status" value="2"/>
</dbReference>
<feature type="transmembrane region" description="Helical" evidence="1">
    <location>
        <begin position="332"/>
        <end position="353"/>
    </location>
</feature>
<feature type="transmembrane region" description="Helical" evidence="1">
    <location>
        <begin position="1048"/>
        <end position="1073"/>
    </location>
</feature>
<dbReference type="Gene3D" id="3.30.70.1440">
    <property type="entry name" value="Multidrug efflux transporter AcrB pore domain"/>
    <property type="match status" value="1"/>
</dbReference>
<keyword evidence="3" id="KW-1185">Reference proteome</keyword>
<comment type="caution">
    <text evidence="2">The sequence shown here is derived from an EMBL/GenBank/DDBJ whole genome shotgun (WGS) entry which is preliminary data.</text>
</comment>
<dbReference type="SUPFAM" id="SSF82714">
    <property type="entry name" value="Multidrug efflux transporter AcrB TolC docking domain, DN and DC subdomains"/>
    <property type="match status" value="1"/>
</dbReference>
<feature type="transmembrane region" description="Helical" evidence="1">
    <location>
        <begin position="994"/>
        <end position="1015"/>
    </location>
</feature>
<name>A0ABT3GYE4_9RHOB</name>
<keyword evidence="1" id="KW-1133">Transmembrane helix</keyword>
<feature type="transmembrane region" description="Helical" evidence="1">
    <location>
        <begin position="1022"/>
        <end position="1042"/>
    </location>
</feature>
<sequence length="1239" mass="133156">MHGMIDWAAARARMVLAFVFLTLGAGVMAYVGLPKEGEPDIEVPALFISVPFQGISAADSETLLVRPMEQELSGLTGLTDMTATARQGYASVVLEFEFDWDKTATIADVRDRMSRAATNFPDGADSYSINEFNFSQFPIVIIAVSGDVPERTLMRAARNLERAIEGVDAVLSADVSGTRDEMVEVIIDPLRLEAYNVSAVELINAVTMNNQLVAAGDIETDSGRFSLSLPGSFEDPQDIYDLPIKHVGDRVVTLGDLATINMTFQDRQGTARFEGQPTLALQVVKRKGFNLIGTVEEVRAAVDAEVASWPPELRESITVTPALDRSYQVASMISQLEGSVLTAIALVMIVVLASLGTRTALLVGFSIPSSFLLSFILLGVMGVTISNIVMFGLILAVGMLVDGAIVVAEYADSEIASGKGPMQAYTTAAKRMFWPVISSTATTLCAFLPMLFWPGVAGEFMGMLPITLIFVLTSSLIVALIFLPILGGVTGRIARSFDGIAQHLRRLPWLLRLPFLAVALVVMVGGLATMLNPGLLIPDAGAVAQMGVLAVLPGALATMLGAAGMSISLNAVKPRPRARAVQSGYRRTPFGWLTKAVVGNPVMPFVVTAGIVFGVWQVFTYYGENNYGVDFFVSTEPEQGIVYVRARGNLSLAEKDALLQQVEQIVLAEPGIASSFAFGGSGGLEQNTGGGQAPRDMVGQIQFELLNWDERDGRPELLGQVVLDRMEAQFRQIPGIITEYMIMSGGPASAKPIHLRLTGQDFEVLGQAVETVEARMREIGGIIGIEDSRPLPGIDWEIRVDTATAGRFGADVATVGGMVQLVTRGLMLDTMRVDTSDEEIEIRVRLPEEDRLLSTLDTLRVQTPQGLVPLSNFVTREAVAQRGTIDRYGEQRYFDVKADAAPEMVSVVNADGSIARLAPLATLDARVHAEGSEAAQAAQSARQAVIEAGQHIVPVTPTERIAALTSWLEQETPLPGGIGWQWTGEQQDQEETGAFLGVAFGAAMGLMFIILLAQFNSFYNAVLVLLAVVLSTAGVLIGMLVMKQPFSMIMTGTGVVALAGIVVNNNIVLIDTYQDFLRYMPRIEAIIRTAEQRLRPVLLTTITTMAGLAPMMYGLSIDFVNGGYTLNSPTSMWWKPLATAVVFGLGISTVLTLVLTPALLAARIWIEGFAKALLPFLRAFAPGRARADRALKRRSGKVRHAEIIWDPAPAVAGPAVPSVVTPEAPAARPLKRGPRHAAE</sequence>
<dbReference type="PRINTS" id="PR00702">
    <property type="entry name" value="ACRIFLAVINRP"/>
</dbReference>
<feature type="transmembrane region" description="Helical" evidence="1">
    <location>
        <begin position="1137"/>
        <end position="1162"/>
    </location>
</feature>
<dbReference type="InterPro" id="IPR001036">
    <property type="entry name" value="Acrflvin-R"/>
</dbReference>
<accession>A0ABT3GYE4</accession>
<dbReference type="EMBL" id="JAPDFL010000001">
    <property type="protein sequence ID" value="MCW1932591.1"/>
    <property type="molecule type" value="Genomic_DNA"/>
</dbReference>
<dbReference type="Pfam" id="PF00873">
    <property type="entry name" value="ACR_tran"/>
    <property type="match status" value="2"/>
</dbReference>
<reference evidence="2 3" key="1">
    <citation type="submission" date="2022-10" db="EMBL/GenBank/DDBJ databases">
        <title>Pararhodobacter sp. nov., isolated from marine algae.</title>
        <authorList>
            <person name="Choi B.J."/>
            <person name="Kim J.M."/>
            <person name="Lee J.K."/>
            <person name="Choi D.G."/>
            <person name="Jeon C.O."/>
        </authorList>
    </citation>
    <scope>NUCLEOTIDE SEQUENCE [LARGE SCALE GENOMIC DNA]</scope>
    <source>
        <strain evidence="2 3">ZQ420</strain>
    </source>
</reference>
<feature type="transmembrane region" description="Helical" evidence="1">
    <location>
        <begin position="1094"/>
        <end position="1117"/>
    </location>
</feature>
<feature type="transmembrane region" description="Helical" evidence="1">
    <location>
        <begin position="360"/>
        <end position="382"/>
    </location>
</feature>
<gene>
    <name evidence="2" type="ORF">OKW52_10075</name>
</gene>
<feature type="transmembrane region" description="Helical" evidence="1">
    <location>
        <begin position="464"/>
        <end position="489"/>
    </location>
</feature>
<dbReference type="Gene3D" id="1.20.1640.10">
    <property type="entry name" value="Multidrug efflux transporter AcrB transmembrane domain"/>
    <property type="match status" value="4"/>
</dbReference>
<dbReference type="RefSeq" id="WP_264505577.1">
    <property type="nucleotide sequence ID" value="NZ_JAPDFL010000001.1"/>
</dbReference>
<feature type="transmembrane region" description="Helical" evidence="1">
    <location>
        <begin position="551"/>
        <end position="572"/>
    </location>
</feature>
<dbReference type="PANTHER" id="PTHR32063:SF0">
    <property type="entry name" value="SWARMING MOTILITY PROTEIN SWRC"/>
    <property type="match status" value="1"/>
</dbReference>
<dbReference type="InterPro" id="IPR027463">
    <property type="entry name" value="AcrB_DN_DC_subdom"/>
</dbReference>
<dbReference type="Gene3D" id="3.30.2090.10">
    <property type="entry name" value="Multidrug efflux transporter AcrB TolC docking domain, DN and DC subdomains"/>
    <property type="match status" value="2"/>
</dbReference>
<dbReference type="Gene3D" id="3.30.70.1320">
    <property type="entry name" value="Multidrug efflux transporter AcrB pore domain like"/>
    <property type="match status" value="1"/>
</dbReference>
<evidence type="ECO:0000256" key="1">
    <source>
        <dbReference type="SAM" id="Phobius"/>
    </source>
</evidence>
<dbReference type="PANTHER" id="PTHR32063">
    <property type="match status" value="1"/>
</dbReference>
<feature type="transmembrane region" description="Helical" evidence="1">
    <location>
        <begin position="509"/>
        <end position="531"/>
    </location>
</feature>
<keyword evidence="1" id="KW-0812">Transmembrane</keyword>
<evidence type="ECO:0000313" key="2">
    <source>
        <dbReference type="EMBL" id="MCW1932591.1"/>
    </source>
</evidence>
<keyword evidence="1" id="KW-0472">Membrane</keyword>
<feature type="transmembrane region" description="Helical" evidence="1">
    <location>
        <begin position="388"/>
        <end position="411"/>
    </location>
</feature>
<protein>
    <submittedName>
        <fullName evidence="2">Efflux RND transporter permease subunit</fullName>
    </submittedName>
</protein>
<feature type="transmembrane region" description="Helical" evidence="1">
    <location>
        <begin position="592"/>
        <end position="616"/>
    </location>
</feature>
<organism evidence="2 3">
    <name type="scientific">Pararhodobacter zhoushanensis</name>
    <dbReference type="NCBI Taxonomy" id="2479545"/>
    <lineage>
        <taxon>Bacteria</taxon>
        <taxon>Pseudomonadati</taxon>
        <taxon>Pseudomonadota</taxon>
        <taxon>Alphaproteobacteria</taxon>
        <taxon>Rhodobacterales</taxon>
        <taxon>Paracoccaceae</taxon>
        <taxon>Pararhodobacter</taxon>
    </lineage>
</organism>
<feature type="transmembrane region" description="Helical" evidence="1">
    <location>
        <begin position="432"/>
        <end position="452"/>
    </location>
</feature>
<dbReference type="SUPFAM" id="SSF82866">
    <property type="entry name" value="Multidrug efflux transporter AcrB transmembrane domain"/>
    <property type="match status" value="2"/>
</dbReference>
<proteinExistence type="predicted"/>
<dbReference type="Proteomes" id="UP001208938">
    <property type="component" value="Unassembled WGS sequence"/>
</dbReference>